<dbReference type="GO" id="GO:0005975">
    <property type="term" value="P:carbohydrate metabolic process"/>
    <property type="evidence" value="ECO:0007669"/>
    <property type="project" value="TreeGrafter"/>
</dbReference>
<dbReference type="InterPro" id="IPR039329">
    <property type="entry name" value="SIAE"/>
</dbReference>
<dbReference type="SUPFAM" id="SSF52266">
    <property type="entry name" value="SGNH hydrolase"/>
    <property type="match status" value="1"/>
</dbReference>
<dbReference type="AlphaFoldDB" id="A0A5C8KBI6"/>
<dbReference type="Pfam" id="PF03629">
    <property type="entry name" value="SASA"/>
    <property type="match status" value="1"/>
</dbReference>
<dbReference type="EMBL" id="VRTY01000002">
    <property type="protein sequence ID" value="TXK52630.1"/>
    <property type="molecule type" value="Genomic_DNA"/>
</dbReference>
<feature type="chain" id="PRO_5022751363" evidence="2">
    <location>
        <begin position="25"/>
        <end position="467"/>
    </location>
</feature>
<dbReference type="InterPro" id="IPR036514">
    <property type="entry name" value="SGNH_hydro_sf"/>
</dbReference>
<dbReference type="RefSeq" id="WP_147919856.1">
    <property type="nucleotide sequence ID" value="NZ_VRTY01000002.1"/>
</dbReference>
<organism evidence="4 5">
    <name type="scientific">Pontibacter qinzhouensis</name>
    <dbReference type="NCBI Taxonomy" id="2603253"/>
    <lineage>
        <taxon>Bacteria</taxon>
        <taxon>Pseudomonadati</taxon>
        <taxon>Bacteroidota</taxon>
        <taxon>Cytophagia</taxon>
        <taxon>Cytophagales</taxon>
        <taxon>Hymenobacteraceae</taxon>
        <taxon>Pontibacter</taxon>
    </lineage>
</organism>
<evidence type="ECO:0000313" key="4">
    <source>
        <dbReference type="EMBL" id="TXK52630.1"/>
    </source>
</evidence>
<dbReference type="GO" id="GO:0001681">
    <property type="term" value="F:sialate O-acetylesterase activity"/>
    <property type="evidence" value="ECO:0007669"/>
    <property type="project" value="InterPro"/>
</dbReference>
<evidence type="ECO:0000256" key="2">
    <source>
        <dbReference type="SAM" id="SignalP"/>
    </source>
</evidence>
<sequence>MRKLLLVKLLLVVLQLSTLPDVRANVQLPAIFGNHMVLQQNAEVSIWGWAKALEEVTVTSSWDQQVVKTTASNQAKWEVKLMTPAAGGPYTIKIEGYNTILLEDVLIGEVWLCSGQSNMEWSARAGIDNAEQAVAEANFPFIRFFRVGYRTADVPQQDLDGQWVVCTPETMKDFSAVAYFFGKDVHQNLNLPVGLIDNSWGGTPAETWVNPDLIAKNQAMAASAATQKEVTWCPVEPGKTYNAMLKPLVPYHIAGVLWYQGESNTNDPENYATLFPTLIQNWRSEWGYEFPFYYVQIAPFKHYGTQAGARLRDVQRRVLQVPNTGMVVVSDIGNNENIHPTNKHDIGKRLANLALNQTYGKKELPYSGPLFREMKTDGNKAVLYFDHADKGLVSKNKKLTQFEIAGSDQKFVKADARIVGNTVVVQAKRVKNPAAVRFEWHSAVEASLFNKEGLPASSFRTDDWVIK</sequence>
<evidence type="ECO:0000313" key="5">
    <source>
        <dbReference type="Proteomes" id="UP000321926"/>
    </source>
</evidence>
<comment type="caution">
    <text evidence="4">The sequence shown here is derived from an EMBL/GenBank/DDBJ whole genome shotgun (WGS) entry which is preliminary data.</text>
</comment>
<dbReference type="PANTHER" id="PTHR22901">
    <property type="entry name" value="SIALATE O-ACETYLESTERASE"/>
    <property type="match status" value="1"/>
</dbReference>
<evidence type="ECO:0000259" key="3">
    <source>
        <dbReference type="Pfam" id="PF03629"/>
    </source>
</evidence>
<dbReference type="InterPro" id="IPR005181">
    <property type="entry name" value="SASA"/>
</dbReference>
<reference evidence="4 5" key="1">
    <citation type="submission" date="2019-08" db="EMBL/GenBank/DDBJ databases">
        <authorList>
            <person name="Shi S."/>
        </authorList>
    </citation>
    <scope>NUCLEOTIDE SEQUENCE [LARGE SCALE GENOMIC DNA]</scope>
    <source>
        <strain evidence="4 5">GY10130</strain>
    </source>
</reference>
<gene>
    <name evidence="4" type="ORF">FVR03_00815</name>
</gene>
<keyword evidence="5" id="KW-1185">Reference proteome</keyword>
<protein>
    <submittedName>
        <fullName evidence="4">Sialate O-acetylesterase</fullName>
    </submittedName>
</protein>
<feature type="domain" description="Sialate O-acetylesterase" evidence="3">
    <location>
        <begin position="109"/>
        <end position="354"/>
    </location>
</feature>
<keyword evidence="1" id="KW-0378">Hydrolase</keyword>
<proteinExistence type="predicted"/>
<dbReference type="Gene3D" id="3.40.50.1110">
    <property type="entry name" value="SGNH hydrolase"/>
    <property type="match status" value="1"/>
</dbReference>
<evidence type="ECO:0000256" key="1">
    <source>
        <dbReference type="ARBA" id="ARBA00022801"/>
    </source>
</evidence>
<dbReference type="Proteomes" id="UP000321926">
    <property type="component" value="Unassembled WGS sequence"/>
</dbReference>
<accession>A0A5C8KBI6</accession>
<dbReference type="OrthoDB" id="9816001at2"/>
<dbReference type="PANTHER" id="PTHR22901:SF0">
    <property type="entry name" value="SIALATE O-ACETYLESTERASE"/>
    <property type="match status" value="1"/>
</dbReference>
<feature type="signal peptide" evidence="2">
    <location>
        <begin position="1"/>
        <end position="24"/>
    </location>
</feature>
<keyword evidence="2" id="KW-0732">Signal</keyword>
<name>A0A5C8KBI6_9BACT</name>